<evidence type="ECO:0000313" key="4">
    <source>
        <dbReference type="EMBL" id="AEV31340.1"/>
    </source>
</evidence>
<dbReference type="AlphaFoldDB" id="G8R817"/>
<name>G8R817_OWEHD</name>
<sequence>MKKITILCALLATAFGAKSQFDTTGIGSWNSLNNSYETWLQGAFDANRDPNDATDFGWGNYDMSTHIIGGDSIYIIKTMAGDFKAISIDQISGGVYTITYSNLDFSNKVTKTLDRSSYSTKNYFFYSLDNEVEKDLEPATADWDIVFTKFLTFFPGFGAYPVAGVLHNDGVKVSEVEFMTNGSFSAADTVAFPLSENISTIGYEWKDAFAGIVYDTLGYVVKDQMGNINDLQFTGYGGSATGKMVFEVNGVADSVILGSGNDAQVYYSLENMAEVKTNTDHDWDIALYAQSSFSNIPVRINDSRGVELYVYPSSDITFWNTVGLEEERTVNVLSVYPNPASDFINVALQADMPNSVMVNIIDAAGRVVQSQNINTTQGISESRISTAYLSAGIYTVQLSGEGFVASSRVAVRP</sequence>
<reference evidence="4 5" key="1">
    <citation type="journal article" date="2012" name="Stand. Genomic Sci.">
        <title>Genome sequence of the orange-pigmented seawater bacterium Owenweeksia hongkongensis type strain (UST20020801(T)).</title>
        <authorList>
            <person name="Riedel T."/>
            <person name="Held B."/>
            <person name="Nolan M."/>
            <person name="Lucas S."/>
            <person name="Lapidus A."/>
            <person name="Tice H."/>
            <person name="Del Rio T.G."/>
            <person name="Cheng J.F."/>
            <person name="Han C."/>
            <person name="Tapia R."/>
            <person name="Goodwin L.A."/>
            <person name="Pitluck S."/>
            <person name="Liolios K."/>
            <person name="Mavromatis K."/>
            <person name="Pagani I."/>
            <person name="Ivanova N."/>
            <person name="Mikhailova N."/>
            <person name="Pati A."/>
            <person name="Chen A."/>
            <person name="Palaniappan K."/>
            <person name="Rohde M."/>
            <person name="Tindall B.J."/>
            <person name="Detter J.C."/>
            <person name="Goker M."/>
            <person name="Woyke T."/>
            <person name="Bristow J."/>
            <person name="Eisen J.A."/>
            <person name="Markowitz V."/>
            <person name="Hugenholtz P."/>
            <person name="Klenk H.P."/>
            <person name="Kyrpides N.C."/>
        </authorList>
    </citation>
    <scope>NUCLEOTIDE SEQUENCE</scope>
    <source>
        <strain evidence="5">DSM 17368 / JCM 12287 / NRRL B-23963</strain>
    </source>
</reference>
<feature type="signal peptide" evidence="2">
    <location>
        <begin position="1"/>
        <end position="19"/>
    </location>
</feature>
<keyword evidence="1 2" id="KW-0732">Signal</keyword>
<evidence type="ECO:0000256" key="1">
    <source>
        <dbReference type="ARBA" id="ARBA00022729"/>
    </source>
</evidence>
<gene>
    <name evidence="4" type="ordered locus">Oweho_0319</name>
</gene>
<protein>
    <recommendedName>
        <fullName evidence="3">Secretion system C-terminal sorting domain-containing protein</fullName>
    </recommendedName>
</protein>
<feature type="domain" description="Secretion system C-terminal sorting" evidence="3">
    <location>
        <begin position="335"/>
        <end position="403"/>
    </location>
</feature>
<dbReference type="HOGENOM" id="CLU_053493_0_0_10"/>
<dbReference type="OrthoDB" id="629570at2"/>
<evidence type="ECO:0000256" key="2">
    <source>
        <dbReference type="SAM" id="SignalP"/>
    </source>
</evidence>
<dbReference type="Pfam" id="PF18962">
    <property type="entry name" value="Por_Secre_tail"/>
    <property type="match status" value="1"/>
</dbReference>
<dbReference type="eggNOG" id="ENOG502ZC9N">
    <property type="taxonomic scope" value="Bacteria"/>
</dbReference>
<evidence type="ECO:0000313" key="5">
    <source>
        <dbReference type="Proteomes" id="UP000005631"/>
    </source>
</evidence>
<accession>G8R817</accession>
<dbReference type="Proteomes" id="UP000005631">
    <property type="component" value="Chromosome"/>
</dbReference>
<dbReference type="RefSeq" id="WP_014200701.1">
    <property type="nucleotide sequence ID" value="NC_016599.1"/>
</dbReference>
<keyword evidence="5" id="KW-1185">Reference proteome</keyword>
<dbReference type="NCBIfam" id="TIGR04183">
    <property type="entry name" value="Por_Secre_tail"/>
    <property type="match status" value="1"/>
</dbReference>
<dbReference type="InterPro" id="IPR026444">
    <property type="entry name" value="Secre_tail"/>
</dbReference>
<dbReference type="KEGG" id="oho:Oweho_0319"/>
<proteinExistence type="predicted"/>
<feature type="chain" id="PRO_5003514450" description="Secretion system C-terminal sorting domain-containing protein" evidence="2">
    <location>
        <begin position="20"/>
        <end position="413"/>
    </location>
</feature>
<dbReference type="STRING" id="926562.Oweho_0319"/>
<organism evidence="4 5">
    <name type="scientific">Owenweeksia hongkongensis (strain DSM 17368 / CIP 108786 / JCM 12287 / NRRL B-23963 / UST20020801)</name>
    <dbReference type="NCBI Taxonomy" id="926562"/>
    <lineage>
        <taxon>Bacteria</taxon>
        <taxon>Pseudomonadati</taxon>
        <taxon>Bacteroidota</taxon>
        <taxon>Flavobacteriia</taxon>
        <taxon>Flavobacteriales</taxon>
        <taxon>Owenweeksiaceae</taxon>
        <taxon>Owenweeksia</taxon>
    </lineage>
</organism>
<evidence type="ECO:0000259" key="3">
    <source>
        <dbReference type="Pfam" id="PF18962"/>
    </source>
</evidence>
<dbReference type="EMBL" id="CP003156">
    <property type="protein sequence ID" value="AEV31340.1"/>
    <property type="molecule type" value="Genomic_DNA"/>
</dbReference>